<protein>
    <submittedName>
        <fullName evidence="1">Uncharacterized protein</fullName>
    </submittedName>
</protein>
<organism evidence="1 2">
    <name type="scientific">Hibiscus sabdariffa</name>
    <name type="common">roselle</name>
    <dbReference type="NCBI Taxonomy" id="183260"/>
    <lineage>
        <taxon>Eukaryota</taxon>
        <taxon>Viridiplantae</taxon>
        <taxon>Streptophyta</taxon>
        <taxon>Embryophyta</taxon>
        <taxon>Tracheophyta</taxon>
        <taxon>Spermatophyta</taxon>
        <taxon>Magnoliopsida</taxon>
        <taxon>eudicotyledons</taxon>
        <taxon>Gunneridae</taxon>
        <taxon>Pentapetalae</taxon>
        <taxon>rosids</taxon>
        <taxon>malvids</taxon>
        <taxon>Malvales</taxon>
        <taxon>Malvaceae</taxon>
        <taxon>Malvoideae</taxon>
        <taxon>Hibiscus</taxon>
    </lineage>
</organism>
<accession>A0ABR2PPD7</accession>
<sequence>MSEVATDGVIRDSLEVFSTDDSVSRQFPFSVSTSASFNDSSSSTSFQTSPHLIIPSCTIESIPANASLVSPHGPVATCCRGHTSSTSPTMVTPNVVEPFLFDVEPSNDALQETSVLVNQHSYRPTNKLNDNP</sequence>
<dbReference type="Proteomes" id="UP001396334">
    <property type="component" value="Unassembled WGS sequence"/>
</dbReference>
<evidence type="ECO:0000313" key="2">
    <source>
        <dbReference type="Proteomes" id="UP001396334"/>
    </source>
</evidence>
<dbReference type="EMBL" id="JBBPBN010000054">
    <property type="protein sequence ID" value="KAK8990296.1"/>
    <property type="molecule type" value="Genomic_DNA"/>
</dbReference>
<gene>
    <name evidence="1" type="ORF">V6N11_009002</name>
</gene>
<reference evidence="1 2" key="1">
    <citation type="journal article" date="2024" name="G3 (Bethesda)">
        <title>Genome assembly of Hibiscus sabdariffa L. provides insights into metabolisms of medicinal natural products.</title>
        <authorList>
            <person name="Kim T."/>
        </authorList>
    </citation>
    <scope>NUCLEOTIDE SEQUENCE [LARGE SCALE GENOMIC DNA]</scope>
    <source>
        <strain evidence="1">TK-2024</strain>
        <tissue evidence="1">Old leaves</tissue>
    </source>
</reference>
<name>A0ABR2PPD7_9ROSI</name>
<comment type="caution">
    <text evidence="1">The sequence shown here is derived from an EMBL/GenBank/DDBJ whole genome shotgun (WGS) entry which is preliminary data.</text>
</comment>
<proteinExistence type="predicted"/>
<evidence type="ECO:0000313" key="1">
    <source>
        <dbReference type="EMBL" id="KAK8990296.1"/>
    </source>
</evidence>
<keyword evidence="2" id="KW-1185">Reference proteome</keyword>